<feature type="domain" description="Gamma-glutamylcyclotransferase AIG2-like" evidence="4">
    <location>
        <begin position="3"/>
        <end position="120"/>
    </location>
</feature>
<dbReference type="SUPFAM" id="SSF110857">
    <property type="entry name" value="Gamma-glutamyl cyclotransferase-like"/>
    <property type="match status" value="2"/>
</dbReference>
<evidence type="ECO:0000313" key="6">
    <source>
        <dbReference type="Proteomes" id="UP000198778"/>
    </source>
</evidence>
<keyword evidence="1" id="KW-0456">Lyase</keyword>
<name>A0A1H0AMY0_9BACI</name>
<evidence type="ECO:0000313" key="5">
    <source>
        <dbReference type="EMBL" id="SDN34236.1"/>
    </source>
</evidence>
<gene>
    <name evidence="5" type="ORF">SAMN04488053_101533</name>
</gene>
<evidence type="ECO:0000256" key="1">
    <source>
        <dbReference type="ARBA" id="ARBA00023239"/>
    </source>
</evidence>
<accession>A0A1H0AMY0</accession>
<feature type="active site" description="Proton acceptor" evidence="2">
    <location>
        <position position="208"/>
    </location>
</feature>
<dbReference type="InterPro" id="IPR013024">
    <property type="entry name" value="GGCT-like"/>
</dbReference>
<dbReference type="Gene3D" id="3.10.490.10">
    <property type="entry name" value="Gamma-glutamyl cyclotransferase-like"/>
    <property type="match status" value="2"/>
</dbReference>
<evidence type="ECO:0000259" key="4">
    <source>
        <dbReference type="Pfam" id="PF06094"/>
    </source>
</evidence>
<sequence length="285" mass="32741">MFLFVYGTLRKGETNHALLQGLDCIAEQAYTTGNLYDTGYGYPGYVEEGNEKVFGEIYFLPENLLPAVDRLEGYQPGRKDNLYERITKKIITDEKEIEAVVYVYNDTASLDKKVPFQDWKVYQWLKEKKAVAYFAYGSCMDTERIEAAGMEDAFQQWEAAEAENHRVDYTQHRADGARANLLEAGKEPAEGILYTVPSGAVEYLFRREGVKKGAYRPAFINVRTQNRSMAALTFIVLESKAPKAPPWHYAKEILRGAQRGLSREYQHKLLERMKELNTELYPEEL</sequence>
<dbReference type="PANTHER" id="PTHR12935:SF0">
    <property type="entry name" value="GAMMA-GLUTAMYLCYCLOTRANSFERASE"/>
    <property type="match status" value="1"/>
</dbReference>
<dbReference type="GO" id="GO:0016740">
    <property type="term" value="F:transferase activity"/>
    <property type="evidence" value="ECO:0007669"/>
    <property type="project" value="UniProtKB-KW"/>
</dbReference>
<dbReference type="CDD" id="cd06661">
    <property type="entry name" value="GGCT_like"/>
    <property type="match status" value="2"/>
</dbReference>
<dbReference type="EMBL" id="FNIL01000001">
    <property type="protein sequence ID" value="SDN34236.1"/>
    <property type="molecule type" value="Genomic_DNA"/>
</dbReference>
<organism evidence="5 6">
    <name type="scientific">Alkalicoccus daliensis</name>
    <dbReference type="NCBI Taxonomy" id="745820"/>
    <lineage>
        <taxon>Bacteria</taxon>
        <taxon>Bacillati</taxon>
        <taxon>Bacillota</taxon>
        <taxon>Bacilli</taxon>
        <taxon>Bacillales</taxon>
        <taxon>Bacillaceae</taxon>
        <taxon>Alkalicoccus</taxon>
    </lineage>
</organism>
<dbReference type="AlphaFoldDB" id="A0A1H0AMY0"/>
<dbReference type="GO" id="GO:0003839">
    <property type="term" value="F:gamma-glutamylcyclotransferase activity"/>
    <property type="evidence" value="ECO:0007669"/>
    <property type="project" value="InterPro"/>
</dbReference>
<dbReference type="Pfam" id="PF13772">
    <property type="entry name" value="AIG2_2"/>
    <property type="match status" value="1"/>
</dbReference>
<keyword evidence="6" id="KW-1185">Reference proteome</keyword>
<feature type="binding site" evidence="3">
    <location>
        <position position="249"/>
    </location>
    <ligand>
        <name>substrate</name>
    </ligand>
</feature>
<dbReference type="InterPro" id="IPR036568">
    <property type="entry name" value="GGCT-like_sf"/>
</dbReference>
<dbReference type="OrthoDB" id="8538589at2"/>
<dbReference type="Pfam" id="PF06094">
    <property type="entry name" value="GGACT"/>
    <property type="match status" value="1"/>
</dbReference>
<protein>
    <submittedName>
        <fullName evidence="5">Uncharacterized conserved protein YtfP, gamma-glutamylcyclotransferase (GGCT)/AIG2-like family</fullName>
    </submittedName>
</protein>
<feature type="binding site" evidence="3">
    <location>
        <begin position="133"/>
        <end position="138"/>
    </location>
    <ligand>
        <name>substrate</name>
    </ligand>
</feature>
<dbReference type="PANTHER" id="PTHR12935">
    <property type="entry name" value="GAMMA-GLUTAMYLCYCLOTRANSFERASE"/>
    <property type="match status" value="1"/>
</dbReference>
<dbReference type="InterPro" id="IPR017939">
    <property type="entry name" value="G-Glutamylcylcotransferase"/>
</dbReference>
<dbReference type="RefSeq" id="WP_090840305.1">
    <property type="nucleotide sequence ID" value="NZ_FNIL01000001.1"/>
</dbReference>
<reference evidence="6" key="1">
    <citation type="submission" date="2016-10" db="EMBL/GenBank/DDBJ databases">
        <authorList>
            <person name="Varghese N."/>
            <person name="Submissions S."/>
        </authorList>
    </citation>
    <scope>NUCLEOTIDE SEQUENCE [LARGE SCALE GENOMIC DNA]</scope>
    <source>
        <strain evidence="6">CGMCC 1.10369</strain>
    </source>
</reference>
<dbReference type="STRING" id="745820.SAMN04488053_101533"/>
<evidence type="ECO:0000256" key="3">
    <source>
        <dbReference type="PIRSR" id="PIRSR617939-2"/>
    </source>
</evidence>
<dbReference type="InterPro" id="IPR009288">
    <property type="entry name" value="AIG2-like_dom"/>
</dbReference>
<evidence type="ECO:0000256" key="2">
    <source>
        <dbReference type="PIRSR" id="PIRSR617939-1"/>
    </source>
</evidence>
<dbReference type="Proteomes" id="UP000198778">
    <property type="component" value="Unassembled WGS sequence"/>
</dbReference>
<keyword evidence="5" id="KW-0808">Transferase</keyword>
<proteinExistence type="predicted"/>